<feature type="transmembrane region" description="Helical" evidence="1">
    <location>
        <begin position="152"/>
        <end position="181"/>
    </location>
</feature>
<feature type="transmembrane region" description="Helical" evidence="1">
    <location>
        <begin position="447"/>
        <end position="468"/>
    </location>
</feature>
<feature type="transmembrane region" description="Helical" evidence="1">
    <location>
        <begin position="193"/>
        <end position="214"/>
    </location>
</feature>
<evidence type="ECO:0000313" key="2">
    <source>
        <dbReference type="EMBL" id="SFQ45018.1"/>
    </source>
</evidence>
<feature type="transmembrane region" description="Helical" evidence="1">
    <location>
        <begin position="119"/>
        <end position="146"/>
    </location>
</feature>
<dbReference type="Proteomes" id="UP000199136">
    <property type="component" value="Unassembled WGS sequence"/>
</dbReference>
<keyword evidence="1" id="KW-0812">Transmembrane</keyword>
<dbReference type="AlphaFoldDB" id="A0A1I5YLE9"/>
<feature type="transmembrane region" description="Helical" evidence="1">
    <location>
        <begin position="335"/>
        <end position="356"/>
    </location>
</feature>
<keyword evidence="1" id="KW-1133">Transmembrane helix</keyword>
<name>A0A1I5YLE9_9LACT</name>
<feature type="transmembrane region" description="Helical" evidence="1">
    <location>
        <begin position="254"/>
        <end position="275"/>
    </location>
</feature>
<feature type="transmembrane region" description="Helical" evidence="1">
    <location>
        <begin position="76"/>
        <end position="99"/>
    </location>
</feature>
<feature type="transmembrane region" description="Helical" evidence="1">
    <location>
        <begin position="489"/>
        <end position="516"/>
    </location>
</feature>
<reference evidence="2 3" key="1">
    <citation type="submission" date="2016-10" db="EMBL/GenBank/DDBJ databases">
        <authorList>
            <person name="de Groot N.N."/>
        </authorList>
    </citation>
    <scope>NUCLEOTIDE SEQUENCE [LARGE SCALE GENOMIC DNA]</scope>
    <source>
        <strain evidence="2 3">DSM 20581</strain>
    </source>
</reference>
<dbReference type="OrthoDB" id="2176387at2"/>
<accession>A0A1I5YLE9</accession>
<feature type="transmembrane region" description="Helical" evidence="1">
    <location>
        <begin position="49"/>
        <end position="70"/>
    </location>
</feature>
<organism evidence="2 3">
    <name type="scientific">Desemzia incerta</name>
    <dbReference type="NCBI Taxonomy" id="82801"/>
    <lineage>
        <taxon>Bacteria</taxon>
        <taxon>Bacillati</taxon>
        <taxon>Bacillota</taxon>
        <taxon>Bacilli</taxon>
        <taxon>Lactobacillales</taxon>
        <taxon>Carnobacteriaceae</taxon>
        <taxon>Desemzia</taxon>
    </lineage>
</organism>
<keyword evidence="3" id="KW-1185">Reference proteome</keyword>
<sequence>MRWKLVGELTKVNLLYANPQMIEKKRNKEAETGKPSKVSAYKSVLGQNLLMFVIFFFLFFVTMSIGINYADYPGLFTINVLVFLMMSFLQSFLIVYNLFYESKDLEYYLPLPFKSSEIFAAKLSVLALMISPYLVPVLGLFVLLGLSTENSYVLSLLGAVVMFLLLMAILVLVSFLLVHFMTSLAVFRKNKNVVSAVLYTVSSIGMIVAVLFITNNPLGADTTLPGQLIPDSKAIPFIESFYTLLVYPSQFEGWLGLAGWLLVLIVLSGIVYKWVVPNFYGKQKDSAENETQEQTEQPFQNKRQVISGRVKNAKPESVNRILWKYNAGLIQDGTLIMQFISSKILFPVLLLGPTLWGGLDLSSIPLDYWGVFFFGGFIYAFLTLNSISIVGVIISLDRENFLYMKSLPFSMKRYLKQKLWFAYAVELIIPFVLGVIFMVLIKLPILLGLLLLLGLVIGTYALCLFYFVRDHKKLYIDWQNLTELFNRGGGNFIQVISIMGSIFIGVILVALLSFLVTALPPIGRLAVSVLAVLVPIAVSASVIKWYNKQFWPQFKE</sequence>
<evidence type="ECO:0000313" key="3">
    <source>
        <dbReference type="Proteomes" id="UP000199136"/>
    </source>
</evidence>
<dbReference type="RefSeq" id="WP_092481112.1">
    <property type="nucleotide sequence ID" value="NZ_FOXW01000009.1"/>
</dbReference>
<proteinExistence type="predicted"/>
<feature type="transmembrane region" description="Helical" evidence="1">
    <location>
        <begin position="420"/>
        <end position="441"/>
    </location>
</feature>
<keyword evidence="1" id="KW-0472">Membrane</keyword>
<feature type="transmembrane region" description="Helical" evidence="1">
    <location>
        <begin position="368"/>
        <end position="396"/>
    </location>
</feature>
<dbReference type="STRING" id="82801.SAMN04488506_2103"/>
<dbReference type="EMBL" id="FOXW01000009">
    <property type="protein sequence ID" value="SFQ45018.1"/>
    <property type="molecule type" value="Genomic_DNA"/>
</dbReference>
<feature type="transmembrane region" description="Helical" evidence="1">
    <location>
        <begin position="522"/>
        <end position="546"/>
    </location>
</feature>
<gene>
    <name evidence="2" type="ORF">SAMN04488506_2103</name>
</gene>
<evidence type="ECO:0000256" key="1">
    <source>
        <dbReference type="SAM" id="Phobius"/>
    </source>
</evidence>
<protein>
    <submittedName>
        <fullName evidence="2">ABC-2 type transport system permease protein</fullName>
    </submittedName>
</protein>